<dbReference type="OrthoDB" id="9808022at2"/>
<feature type="binding site" evidence="16">
    <location>
        <begin position="118"/>
        <end position="119"/>
    </location>
    <ligand>
        <name>S-adenosyl-L-methionine</name>
        <dbReference type="ChEBI" id="CHEBI:59789"/>
        <label>2</label>
    </ligand>
</feature>
<dbReference type="GO" id="GO:0051539">
    <property type="term" value="F:4 iron, 4 sulfur cluster binding"/>
    <property type="evidence" value="ECO:0007669"/>
    <property type="project" value="UniProtKB-KW"/>
</dbReference>
<dbReference type="SUPFAM" id="SSF102114">
    <property type="entry name" value="Radical SAM enzymes"/>
    <property type="match status" value="1"/>
</dbReference>
<dbReference type="FunFam" id="3.80.30.20:FF:000012">
    <property type="entry name" value="Coproporphyrinogen-III oxidase"/>
    <property type="match status" value="1"/>
</dbReference>
<feature type="binding site" evidence="16">
    <location>
        <position position="189"/>
    </location>
    <ligand>
        <name>S-adenosyl-L-methionine</name>
        <dbReference type="ChEBI" id="CHEBI:59789"/>
        <label>2</label>
    </ligand>
</feature>
<dbReference type="UniPathway" id="UPA00251">
    <property type="reaction ID" value="UER00323"/>
</dbReference>
<dbReference type="EMBL" id="CZCS02000239">
    <property type="protein sequence ID" value="VXD25405.1"/>
    <property type="molecule type" value="Genomic_DNA"/>
</dbReference>
<dbReference type="Pfam" id="PF04055">
    <property type="entry name" value="Radical_SAM"/>
    <property type="match status" value="1"/>
</dbReference>
<dbReference type="GO" id="GO:0046872">
    <property type="term" value="F:metal ion binding"/>
    <property type="evidence" value="ECO:0007669"/>
    <property type="project" value="UniProtKB-KW"/>
</dbReference>
<evidence type="ECO:0000256" key="4">
    <source>
        <dbReference type="ARBA" id="ARBA00011245"/>
    </source>
</evidence>
<comment type="cofactor">
    <cofactor evidence="15 17">
        <name>[4Fe-4S] cluster</name>
        <dbReference type="ChEBI" id="CHEBI:49883"/>
    </cofactor>
    <text evidence="15 17">Binds 1 [4Fe-4S] cluster. The cluster is coordinated with 3 cysteines and an exchangeable S-adenosyl-L-methionine.</text>
</comment>
<dbReference type="NCBIfam" id="TIGR00538">
    <property type="entry name" value="hemN"/>
    <property type="match status" value="1"/>
</dbReference>
<reference evidence="19" key="1">
    <citation type="submission" date="2019-10" db="EMBL/GenBank/DDBJ databases">
        <authorList>
            <consortium name="Genoscope - CEA"/>
            <person name="William W."/>
        </authorList>
    </citation>
    <scope>NUCLEOTIDE SEQUENCE [LARGE SCALE GENOMIC DNA]</scope>
    <source>
        <strain evidence="19">BBR_PRJEB10994</strain>
    </source>
</reference>
<accession>A0A7Z9C458</accession>
<feature type="binding site" evidence="16">
    <location>
        <position position="177"/>
    </location>
    <ligand>
        <name>S-adenosyl-L-methionine</name>
        <dbReference type="ChEBI" id="CHEBI:59789"/>
        <label>2</label>
    </ligand>
</feature>
<feature type="binding site" evidence="17">
    <location>
        <position position="66"/>
    </location>
    <ligand>
        <name>[4Fe-4S] cluster</name>
        <dbReference type="ChEBI" id="CHEBI:49883"/>
        <note>4Fe-4S-S-AdoMet</note>
    </ligand>
</feature>
<evidence type="ECO:0000256" key="5">
    <source>
        <dbReference type="ARBA" id="ARBA00022485"/>
    </source>
</evidence>
<comment type="subunit">
    <text evidence="4">Monomer.</text>
</comment>
<keyword evidence="10 15" id="KW-0408">Iron</keyword>
<evidence type="ECO:0000256" key="1">
    <source>
        <dbReference type="ARBA" id="ARBA00004496"/>
    </source>
</evidence>
<dbReference type="PIRSF" id="PIRSF000167">
    <property type="entry name" value="HemN"/>
    <property type="match status" value="1"/>
</dbReference>
<keyword evidence="12 15" id="KW-0627">Porphyrin biosynthesis</keyword>
<keyword evidence="5 15" id="KW-0004">4Fe-4S</keyword>
<evidence type="ECO:0000259" key="18">
    <source>
        <dbReference type="PROSITE" id="PS51918"/>
    </source>
</evidence>
<dbReference type="PANTHER" id="PTHR13932:SF6">
    <property type="entry name" value="OXYGEN-INDEPENDENT COPROPORPHYRINOGEN III OXIDASE"/>
    <property type="match status" value="1"/>
</dbReference>
<feature type="binding site" evidence="16">
    <location>
        <position position="117"/>
    </location>
    <ligand>
        <name>S-adenosyl-L-methionine</name>
        <dbReference type="ChEBI" id="CHEBI:59789"/>
        <label>1</label>
    </ligand>
</feature>
<feature type="binding site" evidence="17">
    <location>
        <position position="73"/>
    </location>
    <ligand>
        <name>[4Fe-4S] cluster</name>
        <dbReference type="ChEBI" id="CHEBI:49883"/>
        <note>4Fe-4S-S-AdoMet</note>
    </ligand>
</feature>
<comment type="similarity">
    <text evidence="3 15">Belongs to the anaerobic coproporphyrinogen-III oxidase family.</text>
</comment>
<keyword evidence="7 15" id="KW-0949">S-adenosyl-L-methionine</keyword>
<dbReference type="EC" id="1.3.98.3" evidence="15"/>
<keyword evidence="6 15" id="KW-0963">Cytoplasm</keyword>
<protein>
    <recommendedName>
        <fullName evidence="15">Coproporphyrinogen-III oxidase</fullName>
        <ecNumber evidence="15">1.3.98.3</ecNumber>
    </recommendedName>
</protein>
<dbReference type="InterPro" id="IPR007197">
    <property type="entry name" value="rSAM"/>
</dbReference>
<dbReference type="InterPro" id="IPR013785">
    <property type="entry name" value="Aldolase_TIM"/>
</dbReference>
<evidence type="ECO:0000256" key="16">
    <source>
        <dbReference type="PIRSR" id="PIRSR000167-1"/>
    </source>
</evidence>
<dbReference type="SMART" id="SM00729">
    <property type="entry name" value="Elp3"/>
    <property type="match status" value="1"/>
</dbReference>
<evidence type="ECO:0000256" key="15">
    <source>
        <dbReference type="PIRNR" id="PIRNR000167"/>
    </source>
</evidence>
<keyword evidence="8 15" id="KW-0479">Metal-binding</keyword>
<dbReference type="GO" id="GO:0006782">
    <property type="term" value="P:protoporphyrinogen IX biosynthetic process"/>
    <property type="evidence" value="ECO:0007669"/>
    <property type="project" value="UniProtKB-UniPathway"/>
</dbReference>
<evidence type="ECO:0000256" key="12">
    <source>
        <dbReference type="ARBA" id="ARBA00023244"/>
    </source>
</evidence>
<feature type="domain" description="Radical SAM core" evidence="18">
    <location>
        <begin position="51"/>
        <end position="285"/>
    </location>
</feature>
<evidence type="ECO:0000256" key="17">
    <source>
        <dbReference type="PIRSR" id="PIRSR000167-2"/>
    </source>
</evidence>
<dbReference type="GO" id="GO:0005737">
    <property type="term" value="C:cytoplasm"/>
    <property type="evidence" value="ECO:0007669"/>
    <property type="project" value="UniProtKB-SubCell"/>
</dbReference>
<feature type="binding site" evidence="16">
    <location>
        <position position="150"/>
    </location>
    <ligand>
        <name>S-adenosyl-L-methionine</name>
        <dbReference type="ChEBI" id="CHEBI:59789"/>
        <label>1</label>
    </ligand>
</feature>
<evidence type="ECO:0000256" key="13">
    <source>
        <dbReference type="ARBA" id="ARBA00024295"/>
    </source>
</evidence>
<evidence type="ECO:0000256" key="2">
    <source>
        <dbReference type="ARBA" id="ARBA00004785"/>
    </source>
</evidence>
<dbReference type="AlphaFoldDB" id="A0A7Z9C458"/>
<dbReference type="InterPro" id="IPR058240">
    <property type="entry name" value="rSAM_sf"/>
</dbReference>
<dbReference type="InterPro" id="IPR034505">
    <property type="entry name" value="Coproporphyrinogen-III_oxidase"/>
</dbReference>
<feature type="binding site" evidence="17">
    <location>
        <position position="70"/>
    </location>
    <ligand>
        <name>[4Fe-4S] cluster</name>
        <dbReference type="ChEBI" id="CHEBI:49883"/>
        <note>4Fe-4S-S-AdoMet</note>
    </ligand>
</feature>
<keyword evidence="11 15" id="KW-0411">Iron-sulfur</keyword>
<dbReference type="Gene3D" id="3.20.20.70">
    <property type="entry name" value="Aldolase class I"/>
    <property type="match status" value="1"/>
</dbReference>
<name>A0A7Z9C458_9CYAN</name>
<dbReference type="FunFam" id="1.10.10.920:FF:000001">
    <property type="entry name" value="Coproporphyrinogen-III oxidase"/>
    <property type="match status" value="1"/>
</dbReference>
<comment type="caution">
    <text evidence="19">The sequence shown here is derived from an EMBL/GenBank/DDBJ whole genome shotgun (WGS) entry which is preliminary data.</text>
</comment>
<gene>
    <name evidence="19" type="primary">hemN</name>
    <name evidence="19" type="ORF">PL9631_940149</name>
</gene>
<feature type="binding site" evidence="16">
    <location>
        <position position="248"/>
    </location>
    <ligand>
        <name>S-adenosyl-L-methionine</name>
        <dbReference type="ChEBI" id="CHEBI:59789"/>
        <label>2</label>
    </ligand>
</feature>
<evidence type="ECO:0000256" key="14">
    <source>
        <dbReference type="ARBA" id="ARBA00048321"/>
    </source>
</evidence>
<dbReference type="GO" id="GO:0051989">
    <property type="term" value="F:coproporphyrinogen dehydrogenase activity"/>
    <property type="evidence" value="ECO:0007669"/>
    <property type="project" value="UniProtKB-EC"/>
</dbReference>
<dbReference type="InterPro" id="IPR004558">
    <property type="entry name" value="Coprogen_oxidase_HemN"/>
</dbReference>
<feature type="binding site" evidence="16">
    <location>
        <begin position="72"/>
        <end position="74"/>
    </location>
    <ligand>
        <name>S-adenosyl-L-methionine</name>
        <dbReference type="ChEBI" id="CHEBI:59789"/>
        <label>2</label>
    </ligand>
</feature>
<keyword evidence="20" id="KW-1185">Reference proteome</keyword>
<feature type="binding site" evidence="16">
    <location>
        <position position="214"/>
    </location>
    <ligand>
        <name>S-adenosyl-L-methionine</name>
        <dbReference type="ChEBI" id="CHEBI:59789"/>
        <label>2</label>
    </ligand>
</feature>
<dbReference type="GO" id="GO:0004109">
    <property type="term" value="F:coproporphyrinogen oxidase activity"/>
    <property type="evidence" value="ECO:0007669"/>
    <property type="project" value="InterPro"/>
</dbReference>
<evidence type="ECO:0000256" key="8">
    <source>
        <dbReference type="ARBA" id="ARBA00022723"/>
    </source>
</evidence>
<dbReference type="Gene3D" id="1.10.10.920">
    <property type="match status" value="1"/>
</dbReference>
<evidence type="ECO:0000256" key="10">
    <source>
        <dbReference type="ARBA" id="ARBA00023004"/>
    </source>
</evidence>
<dbReference type="InterPro" id="IPR006638">
    <property type="entry name" value="Elp3/MiaA/NifB-like_rSAM"/>
</dbReference>
<dbReference type="Pfam" id="PF06969">
    <property type="entry name" value="HemN_C"/>
    <property type="match status" value="1"/>
</dbReference>
<sequence>MVFSVANVAFDFDLIEKYGNAVPRYTSYPPATELKNEFTPLDWEFALTESNQRQSPLSLYFHIPFCQTACYFCGCNVIVSNNKNAAKTYIEYLSREIEFTSSFIDTRRLVTQLHWGGGTPNYLSLEQVDYLWETINKQFTFDDKAEISIEINPRYVNKNYILFLKQIGFNRISFGIQDFNPQVQEAVNRVQPEALLFDVMDWIKEAGFESVNVDLIYGLPYQTLSSFKETIKKTIKLDPDRIAIFNFAYVPWMKPVQKNIPESALPQPHEKLEIWQMSIQELTDNGYVFIGMDHFAKPNDELAIAQQNSSLKRNFQGYTTQPEAELYGFGLTSISMLEDTYAQNHKRLKEYYQAIDQGILPVSKGFKLSKDDIIRRDVIMQIMSSFYLDKSQIEAKYHLDFDTYFGQELIAMRPLIADGLVQSSYDFIVVTNLGRLLVRNIAFLFDTHTLAQQEQRLSRAI</sequence>
<evidence type="ECO:0000256" key="7">
    <source>
        <dbReference type="ARBA" id="ARBA00022691"/>
    </source>
</evidence>
<dbReference type="SFLD" id="SFLDG01065">
    <property type="entry name" value="anaerobic_coproporphyrinogen-I"/>
    <property type="match status" value="1"/>
</dbReference>
<dbReference type="Proteomes" id="UP000182190">
    <property type="component" value="Unassembled WGS sequence"/>
</dbReference>
<dbReference type="SFLD" id="SFLDS00029">
    <property type="entry name" value="Radical_SAM"/>
    <property type="match status" value="1"/>
</dbReference>
<dbReference type="RefSeq" id="WP_083622553.1">
    <property type="nucleotide sequence ID" value="NZ_LR735021.1"/>
</dbReference>
<comment type="subcellular location">
    <subcellularLocation>
        <location evidence="1 15">Cytoplasm</location>
    </subcellularLocation>
</comment>
<dbReference type="PANTHER" id="PTHR13932">
    <property type="entry name" value="COPROPORPHYRINIGEN III OXIDASE"/>
    <property type="match status" value="1"/>
</dbReference>
<proteinExistence type="inferred from homology"/>
<evidence type="ECO:0000256" key="9">
    <source>
        <dbReference type="ARBA" id="ARBA00023002"/>
    </source>
</evidence>
<comment type="function">
    <text evidence="13">Involved in the heme biosynthesis. Catalyzes the anaerobic oxidative decarboxylation of propionate groups of rings A and B of coproporphyrinogen III to yield the vinyl groups in protoporphyrinogen IX.</text>
</comment>
<comment type="pathway">
    <text evidence="2 15">Porphyrin-containing compound metabolism; protoporphyrin-IX biosynthesis; protoporphyrinogen-IX from coproporphyrinogen-III (AdoMet route): step 1/1.</text>
</comment>
<evidence type="ECO:0000256" key="3">
    <source>
        <dbReference type="ARBA" id="ARBA00005493"/>
    </source>
</evidence>
<evidence type="ECO:0000313" key="20">
    <source>
        <dbReference type="Proteomes" id="UP000182190"/>
    </source>
</evidence>
<keyword evidence="9 15" id="KW-0560">Oxidoreductase</keyword>
<organism evidence="19 20">
    <name type="scientific">Planktothrix paucivesiculata PCC 9631</name>
    <dbReference type="NCBI Taxonomy" id="671071"/>
    <lineage>
        <taxon>Bacteria</taxon>
        <taxon>Bacillati</taxon>
        <taxon>Cyanobacteriota</taxon>
        <taxon>Cyanophyceae</taxon>
        <taxon>Oscillatoriophycideae</taxon>
        <taxon>Oscillatoriales</taxon>
        <taxon>Microcoleaceae</taxon>
        <taxon>Planktothrix</taxon>
    </lineage>
</organism>
<comment type="catalytic activity">
    <reaction evidence="14 15">
        <text>coproporphyrinogen III + 2 S-adenosyl-L-methionine = protoporphyrinogen IX + 2 5'-deoxyadenosine + 2 L-methionine + 2 CO2</text>
        <dbReference type="Rhea" id="RHEA:15425"/>
        <dbReference type="ChEBI" id="CHEBI:16526"/>
        <dbReference type="ChEBI" id="CHEBI:17319"/>
        <dbReference type="ChEBI" id="CHEBI:57307"/>
        <dbReference type="ChEBI" id="CHEBI:57309"/>
        <dbReference type="ChEBI" id="CHEBI:57844"/>
        <dbReference type="ChEBI" id="CHEBI:59789"/>
        <dbReference type="EC" id="1.3.98.3"/>
    </reaction>
</comment>
<evidence type="ECO:0000256" key="11">
    <source>
        <dbReference type="ARBA" id="ARBA00023014"/>
    </source>
</evidence>
<feature type="binding site" evidence="16">
    <location>
        <position position="60"/>
    </location>
    <ligand>
        <name>S-adenosyl-L-methionine</name>
        <dbReference type="ChEBI" id="CHEBI:59789"/>
        <label>1</label>
    </ligand>
</feature>
<dbReference type="InterPro" id="IPR010723">
    <property type="entry name" value="HemN_C"/>
</dbReference>
<dbReference type="PROSITE" id="PS51918">
    <property type="entry name" value="RADICAL_SAM"/>
    <property type="match status" value="1"/>
</dbReference>
<feature type="binding site" evidence="16">
    <location>
        <position position="334"/>
    </location>
    <ligand>
        <name>S-adenosyl-L-methionine</name>
        <dbReference type="ChEBI" id="CHEBI:59789"/>
        <label>1</label>
    </ligand>
</feature>
<evidence type="ECO:0000313" key="19">
    <source>
        <dbReference type="EMBL" id="VXD25405.1"/>
    </source>
</evidence>
<evidence type="ECO:0000256" key="6">
    <source>
        <dbReference type="ARBA" id="ARBA00022490"/>
    </source>
</evidence>